<comment type="caution">
    <text evidence="2">The sequence shown here is derived from an EMBL/GenBank/DDBJ whole genome shotgun (WGS) entry which is preliminary data.</text>
</comment>
<protein>
    <submittedName>
        <fullName evidence="2">Uncharacterized protein</fullName>
    </submittedName>
</protein>
<evidence type="ECO:0000313" key="3">
    <source>
        <dbReference type="Proteomes" id="UP000642284"/>
    </source>
</evidence>
<dbReference type="RefSeq" id="WP_187819640.1">
    <property type="nucleotide sequence ID" value="NZ_JACTVJ010000036.1"/>
</dbReference>
<feature type="chain" id="PRO_5047366271" evidence="1">
    <location>
        <begin position="27"/>
        <end position="180"/>
    </location>
</feature>
<gene>
    <name evidence="2" type="ORF">H9Y04_42585</name>
</gene>
<evidence type="ECO:0000256" key="1">
    <source>
        <dbReference type="SAM" id="SignalP"/>
    </source>
</evidence>
<proteinExistence type="predicted"/>
<organism evidence="2 3">
    <name type="scientific">Streptomyces polyasparticus</name>
    <dbReference type="NCBI Taxonomy" id="2767826"/>
    <lineage>
        <taxon>Bacteria</taxon>
        <taxon>Bacillati</taxon>
        <taxon>Actinomycetota</taxon>
        <taxon>Actinomycetes</taxon>
        <taxon>Kitasatosporales</taxon>
        <taxon>Streptomycetaceae</taxon>
        <taxon>Streptomyces</taxon>
    </lineage>
</organism>
<name>A0ABR7SUR9_9ACTN</name>
<accession>A0ABR7SUR9</accession>
<sequence>MRKLKRSTSAAILVATLAGTAALATAAPATAASYQCKTSTKSVDDAAYDGIWADNWDFSAKVCAKQSGDYLYSYASISWDGPVIYEIDDSSIFDGAYFKVQAKKSVPGTDPVLKSANYHGIESRLENSSSNANYNNHYTTPVMKTKVGSAPVLTDGELYLDWNNDGNGYGRHQFTASPVV</sequence>
<dbReference type="Proteomes" id="UP000642284">
    <property type="component" value="Unassembled WGS sequence"/>
</dbReference>
<evidence type="ECO:0000313" key="2">
    <source>
        <dbReference type="EMBL" id="MBC9719220.1"/>
    </source>
</evidence>
<reference evidence="2 3" key="1">
    <citation type="submission" date="2020-08" db="EMBL/GenBank/DDBJ databases">
        <title>Genemic of Streptomyces polyaspartic.</title>
        <authorList>
            <person name="Liu W."/>
        </authorList>
    </citation>
    <scope>NUCLEOTIDE SEQUENCE [LARGE SCALE GENOMIC DNA]</scope>
    <source>
        <strain evidence="2 3">TRM66268-LWL</strain>
    </source>
</reference>
<keyword evidence="1" id="KW-0732">Signal</keyword>
<keyword evidence="3" id="KW-1185">Reference proteome</keyword>
<feature type="signal peptide" evidence="1">
    <location>
        <begin position="1"/>
        <end position="26"/>
    </location>
</feature>
<dbReference type="EMBL" id="JACTVJ010000036">
    <property type="protein sequence ID" value="MBC9719220.1"/>
    <property type="molecule type" value="Genomic_DNA"/>
</dbReference>